<evidence type="ECO:0000256" key="6">
    <source>
        <dbReference type="SAM" id="Phobius"/>
    </source>
</evidence>
<dbReference type="OrthoDB" id="2148490at2759"/>
<keyword evidence="9" id="KW-1185">Reference proteome</keyword>
<name>A0A7R9PW82_9ACAR</name>
<dbReference type="GO" id="GO:0005743">
    <property type="term" value="C:mitochondrial inner membrane"/>
    <property type="evidence" value="ECO:0007669"/>
    <property type="project" value="TreeGrafter"/>
</dbReference>
<dbReference type="InterPro" id="IPR001708">
    <property type="entry name" value="YidC/ALB3/OXA1/COX18"/>
</dbReference>
<feature type="transmembrane region" description="Helical" evidence="6">
    <location>
        <begin position="208"/>
        <end position="226"/>
    </location>
</feature>
<keyword evidence="3 6" id="KW-1133">Transmembrane helix</keyword>
<evidence type="ECO:0000313" key="8">
    <source>
        <dbReference type="EMBL" id="CAD7623014.1"/>
    </source>
</evidence>
<dbReference type="EMBL" id="OC855988">
    <property type="protein sequence ID" value="CAD7623014.1"/>
    <property type="molecule type" value="Genomic_DNA"/>
</dbReference>
<evidence type="ECO:0000256" key="3">
    <source>
        <dbReference type="ARBA" id="ARBA00022989"/>
    </source>
</evidence>
<organism evidence="8">
    <name type="scientific">Medioppia subpectinata</name>
    <dbReference type="NCBI Taxonomy" id="1979941"/>
    <lineage>
        <taxon>Eukaryota</taxon>
        <taxon>Metazoa</taxon>
        <taxon>Ecdysozoa</taxon>
        <taxon>Arthropoda</taxon>
        <taxon>Chelicerata</taxon>
        <taxon>Arachnida</taxon>
        <taxon>Acari</taxon>
        <taxon>Acariformes</taxon>
        <taxon>Sarcoptiformes</taxon>
        <taxon>Oribatida</taxon>
        <taxon>Brachypylina</taxon>
        <taxon>Oppioidea</taxon>
        <taxon>Oppiidae</taxon>
        <taxon>Medioppia</taxon>
    </lineage>
</organism>
<evidence type="ECO:0000256" key="2">
    <source>
        <dbReference type="ARBA" id="ARBA00022692"/>
    </source>
</evidence>
<evidence type="ECO:0000256" key="5">
    <source>
        <dbReference type="RuleBase" id="RU003945"/>
    </source>
</evidence>
<keyword evidence="2 5" id="KW-0812">Transmembrane</keyword>
<evidence type="ECO:0000259" key="7">
    <source>
        <dbReference type="Pfam" id="PF02096"/>
    </source>
</evidence>
<reference evidence="8" key="1">
    <citation type="submission" date="2020-11" db="EMBL/GenBank/DDBJ databases">
        <authorList>
            <person name="Tran Van P."/>
        </authorList>
    </citation>
    <scope>NUCLEOTIDE SEQUENCE</scope>
</reference>
<dbReference type="Pfam" id="PF02096">
    <property type="entry name" value="60KD_IMP"/>
    <property type="match status" value="1"/>
</dbReference>
<evidence type="ECO:0000313" key="9">
    <source>
        <dbReference type="Proteomes" id="UP000759131"/>
    </source>
</evidence>
<dbReference type="CDD" id="cd20069">
    <property type="entry name" value="5TM_Oxa1-like"/>
    <property type="match status" value="1"/>
</dbReference>
<dbReference type="GO" id="GO:0033617">
    <property type="term" value="P:mitochondrial respiratory chain complex IV assembly"/>
    <property type="evidence" value="ECO:0007669"/>
    <property type="project" value="TreeGrafter"/>
</dbReference>
<dbReference type="GO" id="GO:0032977">
    <property type="term" value="F:membrane insertase activity"/>
    <property type="evidence" value="ECO:0007669"/>
    <property type="project" value="InterPro"/>
</dbReference>
<keyword evidence="4 6" id="KW-0472">Membrane</keyword>
<feature type="transmembrane region" description="Helical" evidence="6">
    <location>
        <begin position="247"/>
        <end position="270"/>
    </location>
</feature>
<feature type="transmembrane region" description="Helical" evidence="6">
    <location>
        <begin position="152"/>
        <end position="170"/>
    </location>
</feature>
<feature type="domain" description="Membrane insertase YidC/Oxa/ALB C-terminal" evidence="7">
    <location>
        <begin position="64"/>
        <end position="293"/>
    </location>
</feature>
<dbReference type="AlphaFoldDB" id="A0A7R9PW82"/>
<comment type="subcellular location">
    <subcellularLocation>
        <location evidence="1 5">Membrane</location>
        <topology evidence="1 5">Multi-pass membrane protein</topology>
    </subcellularLocation>
</comment>
<dbReference type="InterPro" id="IPR028055">
    <property type="entry name" value="YidC/Oxa/ALB_C"/>
</dbReference>
<protein>
    <recommendedName>
        <fullName evidence="7">Membrane insertase YidC/Oxa/ALB C-terminal domain-containing protein</fullName>
    </recommendedName>
</protein>
<dbReference type="PANTHER" id="PTHR12428">
    <property type="entry name" value="OXA1"/>
    <property type="match status" value="1"/>
</dbReference>
<gene>
    <name evidence="8" type="ORF">OSB1V03_LOCUS3475</name>
</gene>
<proteinExistence type="inferred from homology"/>
<feature type="transmembrane region" description="Helical" evidence="6">
    <location>
        <begin position="276"/>
        <end position="297"/>
    </location>
</feature>
<sequence>MNRNLCKLLCNKCKFNGLVMKRHLNANSFDFGFLAVHQKIANSGVVNQTKDNLILFHEWSGMSWSLEIALMTAAIRTLITFPLSISQHNILAKYEALKPEISHFAHQLKKEVDSAQYLLNWTPLKARLMHTYRMKQEVKRLIIRDNCHPMKASIVVWFQIPIWIIVSHSIRQMSFVNAMSDPKAQLVYSQLSSEGILWFQDLTQTDPYFVLPFLTAIVNLTIVQMHSNERLKRMQTATKMHTIITNLGRVIITNLGRGLSVALIPIGLYMPTSVCLYWFTSSTMGLIQTIILHNNAFKQWLGTTRPDTTRVEPSVGKTQSN</sequence>
<comment type="similarity">
    <text evidence="5">Belongs to the OXA1/ALB3/YidC family.</text>
</comment>
<evidence type="ECO:0000256" key="4">
    <source>
        <dbReference type="ARBA" id="ARBA00023136"/>
    </source>
</evidence>
<dbReference type="Proteomes" id="UP000759131">
    <property type="component" value="Unassembled WGS sequence"/>
</dbReference>
<dbReference type="GO" id="GO:0032979">
    <property type="term" value="P:protein insertion into mitochondrial inner membrane from matrix"/>
    <property type="evidence" value="ECO:0007669"/>
    <property type="project" value="TreeGrafter"/>
</dbReference>
<dbReference type="EMBL" id="CAJPIZ010001413">
    <property type="protein sequence ID" value="CAG2103444.1"/>
    <property type="molecule type" value="Genomic_DNA"/>
</dbReference>
<dbReference type="PANTHER" id="PTHR12428:SF65">
    <property type="entry name" value="CYTOCHROME C OXIDASE ASSEMBLY PROTEIN COX18, MITOCHONDRIAL"/>
    <property type="match status" value="1"/>
</dbReference>
<evidence type="ECO:0000256" key="1">
    <source>
        <dbReference type="ARBA" id="ARBA00004141"/>
    </source>
</evidence>
<accession>A0A7R9PW82</accession>